<dbReference type="InterPro" id="IPR000792">
    <property type="entry name" value="Tscrpt_reg_LuxR_C"/>
</dbReference>
<dbReference type="RefSeq" id="WP_170226564.1">
    <property type="nucleotide sequence ID" value="NZ_JACHHA010000001.1"/>
</dbReference>
<keyword evidence="3" id="KW-0805">Transcription regulation</keyword>
<feature type="domain" description="HTH luxR-type" evidence="7">
    <location>
        <begin position="151"/>
        <end position="216"/>
    </location>
</feature>
<dbReference type="GO" id="GO:0006355">
    <property type="term" value="P:regulation of DNA-templated transcription"/>
    <property type="evidence" value="ECO:0007669"/>
    <property type="project" value="InterPro"/>
</dbReference>
<comment type="subcellular location">
    <subcellularLocation>
        <location evidence="1">Cytoplasm</location>
    </subcellularLocation>
</comment>
<proteinExistence type="predicted"/>
<dbReference type="GO" id="GO:0000160">
    <property type="term" value="P:phosphorelay signal transduction system"/>
    <property type="evidence" value="ECO:0007669"/>
    <property type="project" value="InterPro"/>
</dbReference>
<dbReference type="InterPro" id="IPR011006">
    <property type="entry name" value="CheY-like_superfamily"/>
</dbReference>
<dbReference type="PROSITE" id="PS50110">
    <property type="entry name" value="RESPONSE_REGULATORY"/>
    <property type="match status" value="1"/>
</dbReference>
<dbReference type="InterPro" id="IPR016032">
    <property type="entry name" value="Sig_transdc_resp-reg_C-effctor"/>
</dbReference>
<evidence type="ECO:0000256" key="2">
    <source>
        <dbReference type="ARBA" id="ARBA00022553"/>
    </source>
</evidence>
<dbReference type="PANTHER" id="PTHR43214">
    <property type="entry name" value="TWO-COMPONENT RESPONSE REGULATOR"/>
    <property type="match status" value="1"/>
</dbReference>
<comment type="caution">
    <text evidence="9">The sequence shown here is derived from an EMBL/GenBank/DDBJ whole genome shotgun (WGS) entry which is preliminary data.</text>
</comment>
<evidence type="ECO:0000256" key="6">
    <source>
        <dbReference type="PROSITE-ProRule" id="PRU00169"/>
    </source>
</evidence>
<evidence type="ECO:0000256" key="5">
    <source>
        <dbReference type="ARBA" id="ARBA00023163"/>
    </source>
</evidence>
<dbReference type="SMART" id="SM00421">
    <property type="entry name" value="HTH_LUXR"/>
    <property type="match status" value="1"/>
</dbReference>
<evidence type="ECO:0000256" key="4">
    <source>
        <dbReference type="ARBA" id="ARBA00023125"/>
    </source>
</evidence>
<keyword evidence="4 9" id="KW-0238">DNA-binding</keyword>
<dbReference type="InterPro" id="IPR001789">
    <property type="entry name" value="Sig_transdc_resp-reg_receiver"/>
</dbReference>
<dbReference type="GO" id="GO:0005737">
    <property type="term" value="C:cytoplasm"/>
    <property type="evidence" value="ECO:0007669"/>
    <property type="project" value="UniProtKB-SubCell"/>
</dbReference>
<name>A0A511UU72_9BACI</name>
<dbReference type="Pfam" id="PF00072">
    <property type="entry name" value="Response_reg"/>
    <property type="match status" value="1"/>
</dbReference>
<dbReference type="PRINTS" id="PR00038">
    <property type="entry name" value="HTHLUXR"/>
</dbReference>
<dbReference type="Pfam" id="PF00196">
    <property type="entry name" value="GerE"/>
    <property type="match status" value="1"/>
</dbReference>
<sequence>MIRLLLIQDDRLFSEGIKAVLSKDPDIEVVGIAENASDVEQIQSLRPDIILFVIDACYKDIITATARLKERRPKVKIIFLIDEPEEELIFRAVNVGVDGFILSNLYPETCHRIIHEVNRGENVLSGPIAKMIIERLRHITKDKKTLLGIRLQNKGIELTARELEVAYLAMQGKTNHRIAQMLQISEGTVKNYMSEIYHTIGIHRRKEAIDFFRKSIL</sequence>
<organism evidence="9 10">
    <name type="scientific">Cerasibacillus quisquiliarum</name>
    <dbReference type="NCBI Taxonomy" id="227865"/>
    <lineage>
        <taxon>Bacteria</taxon>
        <taxon>Bacillati</taxon>
        <taxon>Bacillota</taxon>
        <taxon>Bacilli</taxon>
        <taxon>Bacillales</taxon>
        <taxon>Bacillaceae</taxon>
        <taxon>Cerasibacillus</taxon>
    </lineage>
</organism>
<dbReference type="CDD" id="cd17535">
    <property type="entry name" value="REC_NarL-like"/>
    <property type="match status" value="1"/>
</dbReference>
<keyword evidence="10" id="KW-1185">Reference proteome</keyword>
<evidence type="ECO:0000259" key="7">
    <source>
        <dbReference type="PROSITE" id="PS50043"/>
    </source>
</evidence>
<reference evidence="9 10" key="1">
    <citation type="submission" date="2019-07" db="EMBL/GenBank/DDBJ databases">
        <title>Whole genome shotgun sequence of Cerasibacillus quisquiliarum NBRC 102429.</title>
        <authorList>
            <person name="Hosoyama A."/>
            <person name="Uohara A."/>
            <person name="Ohji S."/>
            <person name="Ichikawa N."/>
        </authorList>
    </citation>
    <scope>NUCLEOTIDE SEQUENCE [LARGE SCALE GENOMIC DNA]</scope>
    <source>
        <strain evidence="9 10">NBRC 102429</strain>
    </source>
</reference>
<keyword evidence="2" id="KW-0597">Phosphoprotein</keyword>
<dbReference type="InterPro" id="IPR039420">
    <property type="entry name" value="WalR-like"/>
</dbReference>
<feature type="domain" description="Response regulatory" evidence="8">
    <location>
        <begin position="3"/>
        <end position="118"/>
    </location>
</feature>
<protein>
    <submittedName>
        <fullName evidence="9">DNA-binding response regulator</fullName>
    </submittedName>
</protein>
<dbReference type="PROSITE" id="PS50043">
    <property type="entry name" value="HTH_LUXR_2"/>
    <property type="match status" value="1"/>
</dbReference>
<dbReference type="Proteomes" id="UP000321491">
    <property type="component" value="Unassembled WGS sequence"/>
</dbReference>
<dbReference type="EMBL" id="BJXW01000005">
    <property type="protein sequence ID" value="GEN30146.1"/>
    <property type="molecule type" value="Genomic_DNA"/>
</dbReference>
<evidence type="ECO:0000313" key="9">
    <source>
        <dbReference type="EMBL" id="GEN30146.1"/>
    </source>
</evidence>
<dbReference type="GO" id="GO:0003677">
    <property type="term" value="F:DNA binding"/>
    <property type="evidence" value="ECO:0007669"/>
    <property type="project" value="UniProtKB-KW"/>
</dbReference>
<evidence type="ECO:0000256" key="1">
    <source>
        <dbReference type="ARBA" id="ARBA00004496"/>
    </source>
</evidence>
<dbReference type="InterPro" id="IPR058245">
    <property type="entry name" value="NreC/VraR/RcsB-like_REC"/>
</dbReference>
<dbReference type="CDD" id="cd06170">
    <property type="entry name" value="LuxR_C_like"/>
    <property type="match status" value="1"/>
</dbReference>
<dbReference type="AlphaFoldDB" id="A0A511UU72"/>
<accession>A0A511UU72</accession>
<evidence type="ECO:0000259" key="8">
    <source>
        <dbReference type="PROSITE" id="PS50110"/>
    </source>
</evidence>
<dbReference type="Gene3D" id="3.40.50.2300">
    <property type="match status" value="1"/>
</dbReference>
<dbReference type="SUPFAM" id="SSF46894">
    <property type="entry name" value="C-terminal effector domain of the bipartite response regulators"/>
    <property type="match status" value="1"/>
</dbReference>
<evidence type="ECO:0000256" key="3">
    <source>
        <dbReference type="ARBA" id="ARBA00023015"/>
    </source>
</evidence>
<evidence type="ECO:0000313" key="10">
    <source>
        <dbReference type="Proteomes" id="UP000321491"/>
    </source>
</evidence>
<keyword evidence="5" id="KW-0804">Transcription</keyword>
<comment type="caution">
    <text evidence="6">Lacks conserved residue(s) required for the propagation of feature annotation.</text>
</comment>
<gene>
    <name evidence="9" type="ORF">CQU01_03840</name>
</gene>
<dbReference type="SUPFAM" id="SSF52172">
    <property type="entry name" value="CheY-like"/>
    <property type="match status" value="1"/>
</dbReference>